<name>A0A843WLD6_COLES</name>
<sequence length="109" mass="11604">MALTPGPPASTKDPTIGTAAHGTEDPEGLTDQSNKICNGGAYPEGEVNKYWGTQLTEYVVNNIPISSVRCGGCCCEVSPIKEGMSFTKKPNRDYQSPTGSNSRIEYICA</sequence>
<evidence type="ECO:0000313" key="2">
    <source>
        <dbReference type="EMBL" id="MQM10639.1"/>
    </source>
</evidence>
<reference evidence="2" key="1">
    <citation type="submission" date="2017-07" db="EMBL/GenBank/DDBJ databases">
        <title>Taro Niue Genome Assembly and Annotation.</title>
        <authorList>
            <person name="Atibalentja N."/>
            <person name="Keating K."/>
            <person name="Fields C.J."/>
        </authorList>
    </citation>
    <scope>NUCLEOTIDE SEQUENCE</scope>
    <source>
        <strain evidence="2">Niue_2</strain>
        <tissue evidence="2">Leaf</tissue>
    </source>
</reference>
<protein>
    <submittedName>
        <fullName evidence="2">Uncharacterized protein</fullName>
    </submittedName>
</protein>
<dbReference type="EMBL" id="NMUH01004730">
    <property type="protein sequence ID" value="MQM10639.1"/>
    <property type="molecule type" value="Genomic_DNA"/>
</dbReference>
<dbReference type="AlphaFoldDB" id="A0A843WLD6"/>
<evidence type="ECO:0000256" key="1">
    <source>
        <dbReference type="SAM" id="MobiDB-lite"/>
    </source>
</evidence>
<comment type="caution">
    <text evidence="2">The sequence shown here is derived from an EMBL/GenBank/DDBJ whole genome shotgun (WGS) entry which is preliminary data.</text>
</comment>
<evidence type="ECO:0000313" key="3">
    <source>
        <dbReference type="Proteomes" id="UP000652761"/>
    </source>
</evidence>
<gene>
    <name evidence="2" type="ORF">Taro_043537</name>
</gene>
<accession>A0A843WLD6</accession>
<organism evidence="2 3">
    <name type="scientific">Colocasia esculenta</name>
    <name type="common">Wild taro</name>
    <name type="synonym">Arum esculentum</name>
    <dbReference type="NCBI Taxonomy" id="4460"/>
    <lineage>
        <taxon>Eukaryota</taxon>
        <taxon>Viridiplantae</taxon>
        <taxon>Streptophyta</taxon>
        <taxon>Embryophyta</taxon>
        <taxon>Tracheophyta</taxon>
        <taxon>Spermatophyta</taxon>
        <taxon>Magnoliopsida</taxon>
        <taxon>Liliopsida</taxon>
        <taxon>Araceae</taxon>
        <taxon>Aroideae</taxon>
        <taxon>Colocasieae</taxon>
        <taxon>Colocasia</taxon>
    </lineage>
</organism>
<keyword evidence="3" id="KW-1185">Reference proteome</keyword>
<proteinExistence type="predicted"/>
<dbReference type="Proteomes" id="UP000652761">
    <property type="component" value="Unassembled WGS sequence"/>
</dbReference>
<feature type="region of interest" description="Disordered" evidence="1">
    <location>
        <begin position="1"/>
        <end position="34"/>
    </location>
</feature>